<dbReference type="EMBL" id="SZPX01000004">
    <property type="protein sequence ID" value="TKI69640.1"/>
    <property type="molecule type" value="Genomic_DNA"/>
</dbReference>
<feature type="transmembrane region" description="Helical" evidence="9">
    <location>
        <begin position="94"/>
        <end position="119"/>
    </location>
</feature>
<dbReference type="Gene3D" id="1.20.950.20">
    <property type="entry name" value="Transmembrane di-heme cytochromes, Chain C"/>
    <property type="match status" value="1"/>
</dbReference>
<dbReference type="OrthoDB" id="196472at2"/>
<keyword evidence="4 8" id="KW-0479">Metal-binding</keyword>
<feature type="domain" description="Cytochrome c" evidence="10">
    <location>
        <begin position="231"/>
        <end position="371"/>
    </location>
</feature>
<dbReference type="GO" id="GO:0022904">
    <property type="term" value="P:respiratory electron transport chain"/>
    <property type="evidence" value="ECO:0007669"/>
    <property type="project" value="InterPro"/>
</dbReference>
<keyword evidence="12" id="KW-1185">Reference proteome</keyword>
<comment type="subcellular location">
    <subcellularLocation>
        <location evidence="1">Cell membrane</location>
        <topology evidence="1">Multi-pass membrane protein</topology>
    </subcellularLocation>
</comment>
<evidence type="ECO:0000256" key="4">
    <source>
        <dbReference type="ARBA" id="ARBA00022723"/>
    </source>
</evidence>
<keyword evidence="5 9" id="KW-1133">Transmembrane helix</keyword>
<evidence type="ECO:0000256" key="2">
    <source>
        <dbReference type="ARBA" id="ARBA00022475"/>
    </source>
</evidence>
<evidence type="ECO:0000256" key="5">
    <source>
        <dbReference type="ARBA" id="ARBA00022989"/>
    </source>
</evidence>
<evidence type="ECO:0000256" key="8">
    <source>
        <dbReference type="PROSITE-ProRule" id="PRU00433"/>
    </source>
</evidence>
<dbReference type="AlphaFoldDB" id="A0A4U2Z818"/>
<dbReference type="InterPro" id="IPR011577">
    <property type="entry name" value="Cyt_b561_bac/Ni-Hgenase"/>
</dbReference>
<keyword evidence="3 9" id="KW-0812">Transmembrane</keyword>
<name>A0A4U2Z818_9BACT</name>
<dbReference type="GO" id="GO:0009055">
    <property type="term" value="F:electron transfer activity"/>
    <property type="evidence" value="ECO:0007669"/>
    <property type="project" value="InterPro"/>
</dbReference>
<dbReference type="InterPro" id="IPR016174">
    <property type="entry name" value="Di-haem_cyt_TM"/>
</dbReference>
<organism evidence="11 12">
    <name type="scientific">Sulfurimonas crateris</name>
    <dbReference type="NCBI Taxonomy" id="2574727"/>
    <lineage>
        <taxon>Bacteria</taxon>
        <taxon>Pseudomonadati</taxon>
        <taxon>Campylobacterota</taxon>
        <taxon>Epsilonproteobacteria</taxon>
        <taxon>Campylobacterales</taxon>
        <taxon>Sulfurimonadaceae</taxon>
        <taxon>Sulfurimonas</taxon>
    </lineage>
</organism>
<evidence type="ECO:0000256" key="3">
    <source>
        <dbReference type="ARBA" id="ARBA00022692"/>
    </source>
</evidence>
<dbReference type="Pfam" id="PF09626">
    <property type="entry name" value="DHC"/>
    <property type="match status" value="1"/>
</dbReference>
<dbReference type="GO" id="GO:0046872">
    <property type="term" value="F:metal ion binding"/>
    <property type="evidence" value="ECO:0007669"/>
    <property type="project" value="UniProtKB-KW"/>
</dbReference>
<sequence>MMKSYIWSLPTRVFHWLFALLILLAFLTEDDDLLNYHAIIGYAILILLGFRFFWGYLGPKYSKFKDFPMSIGEVKEFIANIFNSEQRYIGHNPLASYVMIAILAISFLAVMTGVLTLGIQEGKGVLSSLNSTFFKEMELFEEIHEFLSGVLIALIVMHILGVLSDRLLHSKHNTLESIFNGYKVTKEQEGIKLNIFQKLLAALFLALLVSFLFFSMTTSSNPLIASKYVPLDYRAQNELFVDECASCHTLYPPHTLGEKSWRTLMANLQDHFGDDASIDEADNRNILDFLVKNSAENSTQEVSLKILNSIKNKDIIAITQTDFWKAKHEEIPKKVFTHENVKSRANCKACHSDIEKGLIEDENIKNINAYM</sequence>
<dbReference type="Pfam" id="PF01292">
    <property type="entry name" value="Ni_hydr_CYTB"/>
    <property type="match status" value="1"/>
</dbReference>
<dbReference type="RefSeq" id="WP_137013386.1">
    <property type="nucleotide sequence ID" value="NZ_SZPX01000004.1"/>
</dbReference>
<dbReference type="PROSITE" id="PS51007">
    <property type="entry name" value="CYTC"/>
    <property type="match status" value="1"/>
</dbReference>
<evidence type="ECO:0000313" key="11">
    <source>
        <dbReference type="EMBL" id="TKI69640.1"/>
    </source>
</evidence>
<keyword evidence="7 9" id="KW-0472">Membrane</keyword>
<dbReference type="PANTHER" id="PTHR30485">
    <property type="entry name" value="NI/FE-HYDROGENASE 1 B-TYPE CYTOCHROME SUBUNIT"/>
    <property type="match status" value="1"/>
</dbReference>
<comment type="caution">
    <text evidence="11">The sequence shown here is derived from an EMBL/GenBank/DDBJ whole genome shotgun (WGS) entry which is preliminary data.</text>
</comment>
<evidence type="ECO:0000256" key="6">
    <source>
        <dbReference type="ARBA" id="ARBA00023004"/>
    </source>
</evidence>
<accession>A0A4U2Z818</accession>
<evidence type="ECO:0000259" key="10">
    <source>
        <dbReference type="PROSITE" id="PS51007"/>
    </source>
</evidence>
<dbReference type="GO" id="GO:0005886">
    <property type="term" value="C:plasma membrane"/>
    <property type="evidence" value="ECO:0007669"/>
    <property type="project" value="UniProtKB-SubCell"/>
</dbReference>
<dbReference type="InterPro" id="IPR051542">
    <property type="entry name" value="Hydrogenase_cytochrome"/>
</dbReference>
<evidence type="ECO:0000313" key="12">
    <source>
        <dbReference type="Proteomes" id="UP000309561"/>
    </source>
</evidence>
<evidence type="ECO:0000256" key="1">
    <source>
        <dbReference type="ARBA" id="ARBA00004651"/>
    </source>
</evidence>
<feature type="transmembrane region" description="Helical" evidence="9">
    <location>
        <begin position="146"/>
        <end position="163"/>
    </location>
</feature>
<evidence type="ECO:0000256" key="7">
    <source>
        <dbReference type="ARBA" id="ARBA00023136"/>
    </source>
</evidence>
<reference evidence="11 12" key="1">
    <citation type="submission" date="2019-04" db="EMBL/GenBank/DDBJ databases">
        <title>Sulfurimonas crateris sp. nov. a facultative anaerobic sulfur-oxidizing chemolithautotrophic bacterium isolated from a terrestrial mud vulcano.</title>
        <authorList>
            <person name="Ratnikova N.M."/>
            <person name="Slobodkin A.I."/>
            <person name="Merkel A.Y."/>
            <person name="Novikov A."/>
            <person name="Bonch-Osmolovskaya E.A."/>
            <person name="Slobodkina G.B."/>
        </authorList>
    </citation>
    <scope>NUCLEOTIDE SEQUENCE [LARGE SCALE GENOMIC DNA]</scope>
    <source>
        <strain evidence="11 12">SN118</strain>
    </source>
</reference>
<dbReference type="InterPro" id="IPR018588">
    <property type="entry name" value="Dihaem_cytochrome-c"/>
</dbReference>
<keyword evidence="6 8" id="KW-0408">Iron</keyword>
<feature type="transmembrane region" description="Helical" evidence="9">
    <location>
        <begin position="38"/>
        <end position="57"/>
    </location>
</feature>
<keyword evidence="8" id="KW-0349">Heme</keyword>
<dbReference type="InterPro" id="IPR009056">
    <property type="entry name" value="Cyt_c-like_dom"/>
</dbReference>
<protein>
    <recommendedName>
        <fullName evidence="10">Cytochrome c domain-containing protein</fullName>
    </recommendedName>
</protein>
<gene>
    <name evidence="11" type="ORF">FCU45_06165</name>
</gene>
<dbReference type="GO" id="GO:0020037">
    <property type="term" value="F:heme binding"/>
    <property type="evidence" value="ECO:0007669"/>
    <property type="project" value="InterPro"/>
</dbReference>
<evidence type="ECO:0000256" key="9">
    <source>
        <dbReference type="SAM" id="Phobius"/>
    </source>
</evidence>
<dbReference type="SUPFAM" id="SSF81342">
    <property type="entry name" value="Transmembrane di-heme cytochromes"/>
    <property type="match status" value="1"/>
</dbReference>
<dbReference type="Proteomes" id="UP000309561">
    <property type="component" value="Unassembled WGS sequence"/>
</dbReference>
<dbReference type="PANTHER" id="PTHR30485:SF2">
    <property type="entry name" value="BLL0597 PROTEIN"/>
    <property type="match status" value="1"/>
</dbReference>
<proteinExistence type="predicted"/>
<keyword evidence="2" id="KW-1003">Cell membrane</keyword>
<feature type="transmembrane region" description="Helical" evidence="9">
    <location>
        <begin position="199"/>
        <end position="217"/>
    </location>
</feature>